<dbReference type="InterPro" id="IPR050331">
    <property type="entry name" value="Zinc_finger"/>
</dbReference>
<feature type="domain" description="C2H2-type" evidence="11">
    <location>
        <begin position="715"/>
        <end position="745"/>
    </location>
</feature>
<dbReference type="InterPro" id="IPR046341">
    <property type="entry name" value="SET_dom_sf"/>
</dbReference>
<feature type="region of interest" description="Disordered" evidence="10">
    <location>
        <begin position="101"/>
        <end position="150"/>
    </location>
</feature>
<evidence type="ECO:0000256" key="6">
    <source>
        <dbReference type="ARBA" id="ARBA00023015"/>
    </source>
</evidence>
<evidence type="ECO:0000256" key="1">
    <source>
        <dbReference type="ARBA" id="ARBA00004123"/>
    </source>
</evidence>
<dbReference type="PROSITE" id="PS00028">
    <property type="entry name" value="ZINC_FINGER_C2H2_1"/>
    <property type="match status" value="5"/>
</dbReference>
<feature type="domain" description="C2H2-type" evidence="11">
    <location>
        <begin position="561"/>
        <end position="589"/>
    </location>
</feature>
<feature type="domain" description="C2H2-type" evidence="11">
    <location>
        <begin position="592"/>
        <end position="619"/>
    </location>
</feature>
<dbReference type="Proteomes" id="UP001164746">
    <property type="component" value="Chromosome 6"/>
</dbReference>
<sequence length="774" mass="88003">FTSLVFFEAVKLVTMTDELTNINTAHLTAAVNLLHKPLNDGPQSDYDGEDKKKVSTVAVSSPQHSVLNSASLQTNNQTFENLVQAANLSVVPKHVTELDSTIHSHNKSGGNLSQGSLNQSSDNNQHSTNNDLNFESRNTSEDNDTSRSSAVLSQHYENISTDTVTESQKNMAIMHYTVPQANTNVTSAAEYMPSVMPALSQSHPTHFPLQSLTAHPNQHPHQLTTVPQHNMCLQPQFQNQHHTFQESSSQPHIQHPVLLNSLTSAQNSQHSIPSNNNLLSCHGSFPGQIPTQTSTMSETYPLNSYQPSQNTLQSYHNSQQSPHNVPSYSHESAQLSHDTLPPVHNSNTDEKLQQQEDVHSNEPAIANDRSPDYPQQQEEEHSGPAFPTRIENNRCVCCKVHNTEYLYQADTPVLSRARTSLPPCFTLQHTGSSEHPDLMGVWCKECLSERTIFGPMVGQQLKLTNTEFAEQAYGFQPFLLSKGEHETKLLHMVDENICNWMMFVRYAPSLLEQNCTVYRDGDHFYFVTKTEIKEEELLVWFSAEMCLILGITQNPGNHHFHQCEDCGLNFLIKRLLNAHLKSKHPEKYRYNVACYICNKRFKSRRNLMSHLATHMYVKPHSCQYCKKQFADISNLRQHLLIHTAHLENHVVVHTGDKSFNCPHCDASFGRRSDLKVHTYKHTKEVYHPCNVCGKEFFKMQNLKKHLKVHTGERNYMCDKCFKGFQTKYHRDRHLNVCKEKNGKEPSYMSLEEFAKLDSTCDAVPLKKVSDDHEI</sequence>
<evidence type="ECO:0000256" key="4">
    <source>
        <dbReference type="ARBA" id="ARBA00022771"/>
    </source>
</evidence>
<keyword evidence="3" id="KW-0677">Repeat</keyword>
<gene>
    <name evidence="13" type="ORF">MAR_018561</name>
</gene>
<feature type="compositionally biased region" description="Polar residues" evidence="10">
    <location>
        <begin position="103"/>
        <end position="137"/>
    </location>
</feature>
<keyword evidence="4 9" id="KW-0863">Zinc-finger</keyword>
<feature type="non-terminal residue" evidence="13">
    <location>
        <position position="1"/>
    </location>
</feature>
<feature type="region of interest" description="Disordered" evidence="10">
    <location>
        <begin position="265"/>
        <end position="386"/>
    </location>
</feature>
<feature type="domain" description="SET" evidence="12">
    <location>
        <begin position="412"/>
        <end position="542"/>
    </location>
</feature>
<dbReference type="Gene3D" id="3.30.160.60">
    <property type="entry name" value="Classic Zinc Finger"/>
    <property type="match status" value="5"/>
</dbReference>
<organism evidence="13 14">
    <name type="scientific">Mya arenaria</name>
    <name type="common">Soft-shell clam</name>
    <dbReference type="NCBI Taxonomy" id="6604"/>
    <lineage>
        <taxon>Eukaryota</taxon>
        <taxon>Metazoa</taxon>
        <taxon>Spiralia</taxon>
        <taxon>Lophotrochozoa</taxon>
        <taxon>Mollusca</taxon>
        <taxon>Bivalvia</taxon>
        <taxon>Autobranchia</taxon>
        <taxon>Heteroconchia</taxon>
        <taxon>Euheterodonta</taxon>
        <taxon>Imparidentia</taxon>
        <taxon>Neoheterodontei</taxon>
        <taxon>Myida</taxon>
        <taxon>Myoidea</taxon>
        <taxon>Myidae</taxon>
        <taxon>Mya</taxon>
    </lineage>
</organism>
<reference evidence="13" key="1">
    <citation type="submission" date="2022-11" db="EMBL/GenBank/DDBJ databases">
        <title>Centuries of genome instability and evolution in soft-shell clam transmissible cancer (bioRxiv).</title>
        <authorList>
            <person name="Hart S.F.M."/>
            <person name="Yonemitsu M.A."/>
            <person name="Giersch R.M."/>
            <person name="Beal B.F."/>
            <person name="Arriagada G."/>
            <person name="Davis B.W."/>
            <person name="Ostrander E.A."/>
            <person name="Goff S.P."/>
            <person name="Metzger M.J."/>
        </authorList>
    </citation>
    <scope>NUCLEOTIDE SEQUENCE</scope>
    <source>
        <strain evidence="13">MELC-2E11</strain>
        <tissue evidence="13">Siphon/mantle</tissue>
    </source>
</reference>
<dbReference type="Pfam" id="PF00096">
    <property type="entry name" value="zf-C2H2"/>
    <property type="match status" value="3"/>
</dbReference>
<keyword evidence="14" id="KW-1185">Reference proteome</keyword>
<name>A0ABY7EIX3_MYAAR</name>
<evidence type="ECO:0000313" key="13">
    <source>
        <dbReference type="EMBL" id="WAR08603.1"/>
    </source>
</evidence>
<evidence type="ECO:0000256" key="8">
    <source>
        <dbReference type="ARBA" id="ARBA00023242"/>
    </source>
</evidence>
<evidence type="ECO:0000259" key="12">
    <source>
        <dbReference type="PROSITE" id="PS50280"/>
    </source>
</evidence>
<protein>
    <submittedName>
        <fullName evidence="13">PRDM4-like protein</fullName>
    </submittedName>
</protein>
<dbReference type="PROSITE" id="PS50280">
    <property type="entry name" value="SET"/>
    <property type="match status" value="1"/>
</dbReference>
<feature type="domain" description="C2H2-type" evidence="11">
    <location>
        <begin position="620"/>
        <end position="647"/>
    </location>
</feature>
<evidence type="ECO:0000313" key="14">
    <source>
        <dbReference type="Proteomes" id="UP001164746"/>
    </source>
</evidence>
<evidence type="ECO:0000259" key="11">
    <source>
        <dbReference type="PROSITE" id="PS50157"/>
    </source>
</evidence>
<feature type="compositionally biased region" description="Polar residues" evidence="10">
    <location>
        <begin position="265"/>
        <end position="279"/>
    </location>
</feature>
<keyword evidence="5" id="KW-0862">Zinc</keyword>
<dbReference type="Pfam" id="PF13912">
    <property type="entry name" value="zf-C2H2_6"/>
    <property type="match status" value="1"/>
</dbReference>
<comment type="subcellular location">
    <subcellularLocation>
        <location evidence="1">Nucleus</location>
    </subcellularLocation>
</comment>
<feature type="domain" description="C2H2-type" evidence="11">
    <location>
        <begin position="659"/>
        <end position="686"/>
    </location>
</feature>
<keyword evidence="8" id="KW-0539">Nucleus</keyword>
<dbReference type="EMBL" id="CP111017">
    <property type="protein sequence ID" value="WAR08603.1"/>
    <property type="molecule type" value="Genomic_DNA"/>
</dbReference>
<dbReference type="PROSITE" id="PS50157">
    <property type="entry name" value="ZINC_FINGER_C2H2_2"/>
    <property type="match status" value="6"/>
</dbReference>
<evidence type="ECO:0000256" key="9">
    <source>
        <dbReference type="PROSITE-ProRule" id="PRU00042"/>
    </source>
</evidence>
<dbReference type="Gene3D" id="2.170.270.10">
    <property type="entry name" value="SET domain"/>
    <property type="match status" value="1"/>
</dbReference>
<evidence type="ECO:0000256" key="7">
    <source>
        <dbReference type="ARBA" id="ARBA00023163"/>
    </source>
</evidence>
<evidence type="ECO:0000256" key="2">
    <source>
        <dbReference type="ARBA" id="ARBA00022723"/>
    </source>
</evidence>
<feature type="region of interest" description="Disordered" evidence="10">
    <location>
        <begin position="41"/>
        <end position="63"/>
    </location>
</feature>
<dbReference type="InterPro" id="IPR036236">
    <property type="entry name" value="Znf_C2H2_sf"/>
</dbReference>
<dbReference type="Pfam" id="PF21549">
    <property type="entry name" value="PRDM2_PR"/>
    <property type="match status" value="1"/>
</dbReference>
<dbReference type="SUPFAM" id="SSF57667">
    <property type="entry name" value="beta-beta-alpha zinc fingers"/>
    <property type="match status" value="3"/>
</dbReference>
<dbReference type="InterPro" id="IPR013087">
    <property type="entry name" value="Znf_C2H2_type"/>
</dbReference>
<proteinExistence type="predicted"/>
<dbReference type="InterPro" id="IPR001214">
    <property type="entry name" value="SET_dom"/>
</dbReference>
<dbReference type="PANTHER" id="PTHR16515">
    <property type="entry name" value="PR DOMAIN ZINC FINGER PROTEIN"/>
    <property type="match status" value="1"/>
</dbReference>
<keyword evidence="2" id="KW-0479">Metal-binding</keyword>
<keyword evidence="6" id="KW-0805">Transcription regulation</keyword>
<dbReference type="SMART" id="SM00355">
    <property type="entry name" value="ZnF_C2H2"/>
    <property type="match status" value="6"/>
</dbReference>
<feature type="compositionally biased region" description="Basic and acidic residues" evidence="10">
    <location>
        <begin position="347"/>
        <end position="360"/>
    </location>
</feature>
<feature type="domain" description="C2H2-type" evidence="11">
    <location>
        <begin position="687"/>
        <end position="714"/>
    </location>
</feature>
<feature type="compositionally biased region" description="Polar residues" evidence="10">
    <location>
        <begin position="289"/>
        <end position="337"/>
    </location>
</feature>
<accession>A0ABY7EIX3</accession>
<evidence type="ECO:0000256" key="3">
    <source>
        <dbReference type="ARBA" id="ARBA00022737"/>
    </source>
</evidence>
<dbReference type="PANTHER" id="PTHR16515:SF49">
    <property type="entry name" value="GASTRULA ZINC FINGER PROTEIN XLCGF49.1-LIKE-RELATED"/>
    <property type="match status" value="1"/>
</dbReference>
<evidence type="ECO:0000256" key="10">
    <source>
        <dbReference type="SAM" id="MobiDB-lite"/>
    </source>
</evidence>
<evidence type="ECO:0000256" key="5">
    <source>
        <dbReference type="ARBA" id="ARBA00022833"/>
    </source>
</evidence>
<keyword evidence="7" id="KW-0804">Transcription</keyword>